<dbReference type="Proteomes" id="UP000286402">
    <property type="component" value="Unassembled WGS sequence"/>
</dbReference>
<dbReference type="AlphaFoldDB" id="A0A420GA75"/>
<accession>A0A420GA75</accession>
<dbReference type="EMBL" id="MCAQ01000001">
    <property type="protein sequence ID" value="RKF42084.1"/>
    <property type="molecule type" value="Genomic_DNA"/>
</dbReference>
<evidence type="ECO:0000313" key="1">
    <source>
        <dbReference type="EMBL" id="RKF42084.1"/>
    </source>
</evidence>
<gene>
    <name evidence="1" type="ORF">BCY89_00880</name>
</gene>
<evidence type="ECO:0000313" key="2">
    <source>
        <dbReference type="Proteomes" id="UP000286402"/>
    </source>
</evidence>
<dbReference type="PROSITE" id="PS51257">
    <property type="entry name" value="PROKAR_LIPOPROTEIN"/>
    <property type="match status" value="1"/>
</dbReference>
<reference evidence="1 2" key="1">
    <citation type="submission" date="2016-07" db="EMBL/GenBank/DDBJ databases">
        <title>Genome analysis of Sphingobacterium siyangense T12B17.</title>
        <authorList>
            <person name="Xu D."/>
            <person name="Su Y."/>
            <person name="Zheng S."/>
        </authorList>
    </citation>
    <scope>NUCLEOTIDE SEQUENCE [LARGE SCALE GENOMIC DNA]</scope>
    <source>
        <strain evidence="1 2">T12B17</strain>
    </source>
</reference>
<keyword evidence="2" id="KW-1185">Reference proteome</keyword>
<evidence type="ECO:0008006" key="3">
    <source>
        <dbReference type="Google" id="ProtNLM"/>
    </source>
</evidence>
<comment type="caution">
    <text evidence="1">The sequence shown here is derived from an EMBL/GenBank/DDBJ whole genome shotgun (WGS) entry which is preliminary data.</text>
</comment>
<sequence>MKHILLLFLLGLTACSAKNEFVKPEFPVVGVDGNEYLKNEVRPASSKACFQGAYYRKVVSSTDVWVGIKAEVTLPKMEFDPARLNPGKPKQYLDNPSVYMGGNMGGQETDIGLTWEVVKDEKGNVTEDRRAFRPFLRRAAHSSGQTSLYQNAPAQDEYYWYPGEKVLMTLEIVGPGMLKFAIQGNGKKYEATFESAGYTLGGLGEFKRVNAIDQVANEGKPVQATKTKVLEAIWSYTTLLRYDAKQVIEVPMHAGRMTQMACPEAQYFKIQQDAANLKKGGENVQINGAGF</sequence>
<name>A0A420GA75_9SPHI</name>
<protein>
    <recommendedName>
        <fullName evidence="3">Lipoprotein</fullName>
    </recommendedName>
</protein>
<proteinExistence type="predicted"/>
<dbReference type="RefSeq" id="WP_120332485.1">
    <property type="nucleotide sequence ID" value="NZ_CP070350.1"/>
</dbReference>
<organism evidence="1 2">
    <name type="scientific">Sphingobacterium siyangense</name>
    <dbReference type="NCBI Taxonomy" id="459529"/>
    <lineage>
        <taxon>Bacteria</taxon>
        <taxon>Pseudomonadati</taxon>
        <taxon>Bacteroidota</taxon>
        <taxon>Sphingobacteriia</taxon>
        <taxon>Sphingobacteriales</taxon>
        <taxon>Sphingobacteriaceae</taxon>
        <taxon>Sphingobacterium</taxon>
    </lineage>
</organism>